<accession>A0A1V9ZA64</accession>
<dbReference type="AlphaFoldDB" id="A0A1V9ZA64"/>
<dbReference type="OrthoDB" id="62385at2759"/>
<dbReference type="Proteomes" id="UP000243579">
    <property type="component" value="Unassembled WGS sequence"/>
</dbReference>
<evidence type="ECO:0000313" key="1">
    <source>
        <dbReference type="EMBL" id="OQR94883.1"/>
    </source>
</evidence>
<proteinExistence type="predicted"/>
<dbReference type="EMBL" id="JNBR01000348">
    <property type="protein sequence ID" value="OQR94883.1"/>
    <property type="molecule type" value="Genomic_DNA"/>
</dbReference>
<comment type="caution">
    <text evidence="1">The sequence shown here is derived from an EMBL/GenBank/DDBJ whole genome shotgun (WGS) entry which is preliminary data.</text>
</comment>
<gene>
    <name evidence="1" type="ORF">ACHHYP_00845</name>
</gene>
<keyword evidence="2" id="KW-1185">Reference proteome</keyword>
<evidence type="ECO:0000313" key="2">
    <source>
        <dbReference type="Proteomes" id="UP000243579"/>
    </source>
</evidence>
<protein>
    <submittedName>
        <fullName evidence="1">Uncharacterized protein</fullName>
    </submittedName>
</protein>
<sequence length="149" mass="16031">MLPTSAPGSAATDCVHLHVDGDISPQEDALLKDFLATKRVLGHTTGRDEATQVVWVLANDGGNEDKLEARFQGLAGDAARCVDMVYLHPNVPYSQQLFDKLLQLPWHPKAYCMDVCRGDDARLAQALALLLSVPAQRVAQAAAEALLVG</sequence>
<name>A0A1V9ZA64_ACHHY</name>
<reference evidence="1 2" key="1">
    <citation type="journal article" date="2014" name="Genome Biol. Evol.">
        <title>The secreted proteins of Achlya hypogyna and Thraustotheca clavata identify the ancestral oomycete secretome and reveal gene acquisitions by horizontal gene transfer.</title>
        <authorList>
            <person name="Misner I."/>
            <person name="Blouin N."/>
            <person name="Leonard G."/>
            <person name="Richards T.A."/>
            <person name="Lane C.E."/>
        </authorList>
    </citation>
    <scope>NUCLEOTIDE SEQUENCE [LARGE SCALE GENOMIC DNA]</scope>
    <source>
        <strain evidence="1 2">ATCC 48635</strain>
    </source>
</reference>
<organism evidence="1 2">
    <name type="scientific">Achlya hypogyna</name>
    <name type="common">Oomycete</name>
    <name type="synonym">Protoachlya hypogyna</name>
    <dbReference type="NCBI Taxonomy" id="1202772"/>
    <lineage>
        <taxon>Eukaryota</taxon>
        <taxon>Sar</taxon>
        <taxon>Stramenopiles</taxon>
        <taxon>Oomycota</taxon>
        <taxon>Saprolegniomycetes</taxon>
        <taxon>Saprolegniales</taxon>
        <taxon>Achlyaceae</taxon>
        <taxon>Achlya</taxon>
    </lineage>
</organism>